<feature type="chain" id="PRO_5020201168" evidence="2">
    <location>
        <begin position="23"/>
        <end position="79"/>
    </location>
</feature>
<dbReference type="AlphaFoldDB" id="A0A4R3LN81"/>
<comment type="caution">
    <text evidence="3">The sequence shown here is derived from an EMBL/GenBank/DDBJ whole genome shotgun (WGS) entry which is preliminary data.</text>
</comment>
<feature type="region of interest" description="Disordered" evidence="1">
    <location>
        <begin position="58"/>
        <end position="79"/>
    </location>
</feature>
<evidence type="ECO:0000313" key="4">
    <source>
        <dbReference type="Proteomes" id="UP000294664"/>
    </source>
</evidence>
<sequence length="79" mass="8464">MAIRQIILATTLVALSTAPALSDPYSSRLSQKEKARHEFRDVQRSAIPVRRLCSDVAAPHGATDVSPAGATGRRPTINP</sequence>
<organism evidence="3 4">
    <name type="scientific">Aquabacter spiritensis</name>
    <dbReference type="NCBI Taxonomy" id="933073"/>
    <lineage>
        <taxon>Bacteria</taxon>
        <taxon>Pseudomonadati</taxon>
        <taxon>Pseudomonadota</taxon>
        <taxon>Alphaproteobacteria</taxon>
        <taxon>Hyphomicrobiales</taxon>
        <taxon>Xanthobacteraceae</taxon>
        <taxon>Aquabacter</taxon>
    </lineage>
</organism>
<dbReference type="OrthoDB" id="8473140at2"/>
<evidence type="ECO:0000256" key="2">
    <source>
        <dbReference type="SAM" id="SignalP"/>
    </source>
</evidence>
<keyword evidence="4" id="KW-1185">Reference proteome</keyword>
<keyword evidence="2" id="KW-0732">Signal</keyword>
<proteinExistence type="predicted"/>
<feature type="region of interest" description="Disordered" evidence="1">
    <location>
        <begin position="22"/>
        <end position="41"/>
    </location>
</feature>
<evidence type="ECO:0000313" key="3">
    <source>
        <dbReference type="EMBL" id="TCT01893.1"/>
    </source>
</evidence>
<dbReference type="Proteomes" id="UP000294664">
    <property type="component" value="Unassembled WGS sequence"/>
</dbReference>
<feature type="compositionally biased region" description="Basic and acidic residues" evidence="1">
    <location>
        <begin position="30"/>
        <end position="41"/>
    </location>
</feature>
<protein>
    <submittedName>
        <fullName evidence="3">Uncharacterized protein</fullName>
    </submittedName>
</protein>
<feature type="signal peptide" evidence="2">
    <location>
        <begin position="1"/>
        <end position="22"/>
    </location>
</feature>
<evidence type="ECO:0000256" key="1">
    <source>
        <dbReference type="SAM" id="MobiDB-lite"/>
    </source>
</evidence>
<accession>A0A4R3LN81</accession>
<dbReference type="EMBL" id="SMAI01000016">
    <property type="protein sequence ID" value="TCT01893.1"/>
    <property type="molecule type" value="Genomic_DNA"/>
</dbReference>
<dbReference type="RefSeq" id="WP_132034830.1">
    <property type="nucleotide sequence ID" value="NZ_SMAI01000016.1"/>
</dbReference>
<name>A0A4R3LN81_9HYPH</name>
<reference evidence="3 4" key="1">
    <citation type="submission" date="2019-03" db="EMBL/GenBank/DDBJ databases">
        <title>Genomic Encyclopedia of Type Strains, Phase IV (KMG-IV): sequencing the most valuable type-strain genomes for metagenomic binning, comparative biology and taxonomic classification.</title>
        <authorList>
            <person name="Goeker M."/>
        </authorList>
    </citation>
    <scope>NUCLEOTIDE SEQUENCE [LARGE SCALE GENOMIC DNA]</scope>
    <source>
        <strain evidence="3 4">DSM 9035</strain>
    </source>
</reference>
<gene>
    <name evidence="3" type="ORF">EDC64_11692</name>
</gene>